<dbReference type="GO" id="GO:0003700">
    <property type="term" value="F:DNA-binding transcription factor activity"/>
    <property type="evidence" value="ECO:0007669"/>
    <property type="project" value="InterPro"/>
</dbReference>
<gene>
    <name evidence="3" type="ORF">PSFLO_07456</name>
</gene>
<dbReference type="OrthoDB" id="10261257at2759"/>
<evidence type="ECO:0000259" key="2">
    <source>
        <dbReference type="Pfam" id="PF07716"/>
    </source>
</evidence>
<evidence type="ECO:0000313" key="3">
    <source>
        <dbReference type="EMBL" id="SPO41973.1"/>
    </source>
</evidence>
<feature type="region of interest" description="Disordered" evidence="1">
    <location>
        <begin position="286"/>
        <end position="372"/>
    </location>
</feature>
<evidence type="ECO:0000256" key="1">
    <source>
        <dbReference type="SAM" id="MobiDB-lite"/>
    </source>
</evidence>
<dbReference type="Pfam" id="PF07716">
    <property type="entry name" value="bZIP_2"/>
    <property type="match status" value="1"/>
</dbReference>
<feature type="region of interest" description="Disordered" evidence="1">
    <location>
        <begin position="396"/>
        <end position="573"/>
    </location>
</feature>
<dbReference type="InterPro" id="IPR004827">
    <property type="entry name" value="bZIP"/>
</dbReference>
<organism evidence="3 4">
    <name type="scientific">Pseudozyma flocculosa</name>
    <dbReference type="NCBI Taxonomy" id="84751"/>
    <lineage>
        <taxon>Eukaryota</taxon>
        <taxon>Fungi</taxon>
        <taxon>Dikarya</taxon>
        <taxon>Basidiomycota</taxon>
        <taxon>Ustilaginomycotina</taxon>
        <taxon>Ustilaginomycetes</taxon>
        <taxon>Ustilaginales</taxon>
        <taxon>Ustilaginaceae</taxon>
        <taxon>Pseudozyma</taxon>
    </lineage>
</organism>
<name>A0A5C3FC06_9BASI</name>
<feature type="compositionally biased region" description="Polar residues" evidence="1">
    <location>
        <begin position="79"/>
        <end position="93"/>
    </location>
</feature>
<accession>A0A5C3FC06</accession>
<keyword evidence="4" id="KW-1185">Reference proteome</keyword>
<sequence>MSEGRGGHDPADLQRRTSRWTALQTPPSAPLANRVAGRYLPPPVMPPFAAAPSTGSAPTRSSASLDSRPMSRLDYPLDPSTSGEASLRSRSSWPTPPRAYPSSSSPAAAPFGVEADELGLDPSRPNARASRMFRERRKQREKVLRETVTQLAARNTELEDMLLHYGIAPPASATLRTELPVQASQRTGGPPINIPGLTHRHSETDLVALRSPAGSDFEAAAEASERPVRSDNSASLSGSNSGSGSMHWVDEGEDTLAGVPLPDYLRLWPGRELQHQAGGHAVEYVDYYPVPHPHPHRQEQQQQQQQQQQQGPPRRPTGPRSLPETAAREQRDQTSTAPQEVRAFGRAPGHGVGTAPQPEPSPHFPAGHTSTSFERLLPPLTADYLDFQQYLYRNDAGGGSGTGTGSSSPDVAAPYRQRPVEARAETPSSQGGGSSPAGQPQQRSRQPIDSPRPRVSANASSLEELGSPGRSQEGCSDFEHCPARPQSKPATHQVRFLVGDRASQHRSHSSASPPQTMYGHSGSQPSKTSTPPSSGPPSGKSSRGQAKAAMGKPAAFAAAAAASPPHPRHSLPLPFDAMQVQMMGQDPATAPAWTSLADDALAARMQQMGWTSDWSHAPRAPARAKSGESGQPFDGPGRIIPSAALAPPSQQMSRMATWRDVPGHVVDGVPRAYQHPLQQTHVPSSGDSTSGSSTTKREPSPAPGAEAQQGAARQETQQSRPARGTATDEDTSSTSSAVSQESRN</sequence>
<feature type="compositionally biased region" description="Low complexity" evidence="1">
    <location>
        <begin position="300"/>
        <end position="312"/>
    </location>
</feature>
<feature type="compositionally biased region" description="Low complexity" evidence="1">
    <location>
        <begin position="230"/>
        <end position="245"/>
    </location>
</feature>
<evidence type="ECO:0000313" key="4">
    <source>
        <dbReference type="Proteomes" id="UP000323386"/>
    </source>
</evidence>
<protein>
    <recommendedName>
        <fullName evidence="2">BZIP domain-containing protein</fullName>
    </recommendedName>
</protein>
<feature type="compositionally biased region" description="Low complexity" evidence="1">
    <location>
        <begin position="703"/>
        <end position="718"/>
    </location>
</feature>
<feature type="compositionally biased region" description="Low complexity" evidence="1">
    <location>
        <begin position="100"/>
        <end position="110"/>
    </location>
</feature>
<reference evidence="3 4" key="1">
    <citation type="submission" date="2018-03" db="EMBL/GenBank/DDBJ databases">
        <authorList>
            <person name="Guldener U."/>
        </authorList>
    </citation>
    <scope>NUCLEOTIDE SEQUENCE [LARGE SCALE GENOMIC DNA]</scope>
    <source>
        <strain evidence="3 4">DAOM196992</strain>
    </source>
</reference>
<feature type="compositionally biased region" description="Low complexity" evidence="1">
    <location>
        <begin position="509"/>
        <end position="563"/>
    </location>
</feature>
<dbReference type="AlphaFoldDB" id="A0A5C3FC06"/>
<feature type="compositionally biased region" description="Basic and acidic residues" evidence="1">
    <location>
        <begin position="1"/>
        <end position="15"/>
    </location>
</feature>
<feature type="compositionally biased region" description="Low complexity" evidence="1">
    <location>
        <begin position="436"/>
        <end position="447"/>
    </location>
</feature>
<feature type="compositionally biased region" description="Low complexity" evidence="1">
    <location>
        <begin position="732"/>
        <end position="744"/>
    </location>
</feature>
<feature type="region of interest" description="Disordered" evidence="1">
    <location>
        <begin position="1"/>
        <end position="135"/>
    </location>
</feature>
<feature type="region of interest" description="Disordered" evidence="1">
    <location>
        <begin position="216"/>
        <end position="250"/>
    </location>
</feature>
<dbReference type="EMBL" id="OOIP01000034">
    <property type="protein sequence ID" value="SPO41973.1"/>
    <property type="molecule type" value="Genomic_DNA"/>
</dbReference>
<proteinExistence type="predicted"/>
<feature type="compositionally biased region" description="Low complexity" evidence="1">
    <location>
        <begin position="684"/>
        <end position="694"/>
    </location>
</feature>
<feature type="region of interest" description="Disordered" evidence="1">
    <location>
        <begin position="613"/>
        <end position="744"/>
    </location>
</feature>
<feature type="domain" description="BZIP" evidence="2">
    <location>
        <begin position="126"/>
        <end position="162"/>
    </location>
</feature>
<feature type="compositionally biased region" description="Polar residues" evidence="1">
    <location>
        <begin position="53"/>
        <end position="65"/>
    </location>
</feature>
<dbReference type="Proteomes" id="UP000323386">
    <property type="component" value="Unassembled WGS sequence"/>
</dbReference>